<name>A0A949WSK1_9CLOT</name>
<evidence type="ECO:0000313" key="1">
    <source>
        <dbReference type="EMBL" id="MBV7275270.1"/>
    </source>
</evidence>
<organism evidence="1 2">
    <name type="scientific">Clostridium thailandense</name>
    <dbReference type="NCBI Taxonomy" id="2794346"/>
    <lineage>
        <taxon>Bacteria</taxon>
        <taxon>Bacillati</taxon>
        <taxon>Bacillota</taxon>
        <taxon>Clostridia</taxon>
        <taxon>Eubacteriales</taxon>
        <taxon>Clostridiaceae</taxon>
        <taxon>Clostridium</taxon>
    </lineage>
</organism>
<accession>A0A949WSK1</accession>
<dbReference type="EMBL" id="JAEEGC010000118">
    <property type="protein sequence ID" value="MBV7275270.1"/>
    <property type="molecule type" value="Genomic_DNA"/>
</dbReference>
<dbReference type="Proteomes" id="UP000694308">
    <property type="component" value="Unassembled WGS sequence"/>
</dbReference>
<gene>
    <name evidence="1" type="ORF">I6U48_20425</name>
</gene>
<dbReference type="AlphaFoldDB" id="A0A949WSK1"/>
<reference evidence="1" key="1">
    <citation type="submission" date="2020-12" db="EMBL/GenBank/DDBJ databases">
        <title>Clostridium thailandense sp. nov., a novel acetogenic bacterium isolated from peat land soil in Thailand.</title>
        <authorList>
            <person name="Chaikitkaew S."/>
            <person name="Birkeland N.K."/>
        </authorList>
    </citation>
    <scope>NUCLEOTIDE SEQUENCE</scope>
    <source>
        <strain evidence="1">PL3</strain>
    </source>
</reference>
<protein>
    <submittedName>
        <fullName evidence="1">Phage portal protein</fullName>
    </submittedName>
</protein>
<feature type="non-terminal residue" evidence="1">
    <location>
        <position position="52"/>
    </location>
</feature>
<sequence length="52" mass="6051">MKFLDWIKDFFTGDKSTVYLNEKAVEAQEIQLEIEAFAISSAIDIYGRQLTY</sequence>
<keyword evidence="2" id="KW-1185">Reference proteome</keyword>
<comment type="caution">
    <text evidence="1">The sequence shown here is derived from an EMBL/GenBank/DDBJ whole genome shotgun (WGS) entry which is preliminary data.</text>
</comment>
<proteinExistence type="predicted"/>
<evidence type="ECO:0000313" key="2">
    <source>
        <dbReference type="Proteomes" id="UP000694308"/>
    </source>
</evidence>